<accession>A0ABS2MBD0</accession>
<feature type="region of interest" description="Disordered" evidence="5">
    <location>
        <begin position="1154"/>
        <end position="1178"/>
    </location>
</feature>
<proteinExistence type="predicted"/>
<dbReference type="EMBL" id="JAFBBZ010000001">
    <property type="protein sequence ID" value="MBM7508511.1"/>
    <property type="molecule type" value="Genomic_DNA"/>
</dbReference>
<reference evidence="6 7" key="1">
    <citation type="submission" date="2021-01" db="EMBL/GenBank/DDBJ databases">
        <title>Sequencing the genomes of 1000 actinobacteria strains.</title>
        <authorList>
            <person name="Klenk H.-P."/>
        </authorList>
    </citation>
    <scope>NUCLEOTIDE SEQUENCE [LARGE SCALE GENOMIC DNA]</scope>
    <source>
        <strain evidence="6 7">DSM 18239</strain>
    </source>
</reference>
<keyword evidence="1" id="KW-0227">DNA damage</keyword>
<dbReference type="PANTHER" id="PTHR32182">
    <property type="entry name" value="DNA REPLICATION AND REPAIR PROTEIN RECF"/>
    <property type="match status" value="1"/>
</dbReference>
<gene>
    <name evidence="6" type="ORF">JOE61_002325</name>
</gene>
<name>A0ABS2MBD0_9ACTN</name>
<protein>
    <submittedName>
        <fullName evidence="6">Uncharacterized protein YPO0396</fullName>
    </submittedName>
</protein>
<feature type="compositionally biased region" description="Basic and acidic residues" evidence="5">
    <location>
        <begin position="1154"/>
        <end position="1164"/>
    </location>
</feature>
<keyword evidence="2" id="KW-0234">DNA repair</keyword>
<evidence type="ECO:0000256" key="3">
    <source>
        <dbReference type="ARBA" id="ARBA00023236"/>
    </source>
</evidence>
<evidence type="ECO:0000256" key="1">
    <source>
        <dbReference type="ARBA" id="ARBA00022763"/>
    </source>
</evidence>
<dbReference type="Proteomes" id="UP000732378">
    <property type="component" value="Unassembled WGS sequence"/>
</dbReference>
<feature type="coiled-coil region" evidence="4">
    <location>
        <begin position="757"/>
        <end position="784"/>
    </location>
</feature>
<dbReference type="Pfam" id="PF13558">
    <property type="entry name" value="SbcC_Walker_B"/>
    <property type="match status" value="1"/>
</dbReference>
<evidence type="ECO:0000256" key="4">
    <source>
        <dbReference type="SAM" id="Coils"/>
    </source>
</evidence>
<keyword evidence="4" id="KW-0175">Coiled coil</keyword>
<evidence type="ECO:0000256" key="2">
    <source>
        <dbReference type="ARBA" id="ARBA00023204"/>
    </source>
</evidence>
<organism evidence="6 7">
    <name type="scientific">Nocardioides salarius</name>
    <dbReference type="NCBI Taxonomy" id="374513"/>
    <lineage>
        <taxon>Bacteria</taxon>
        <taxon>Bacillati</taxon>
        <taxon>Actinomycetota</taxon>
        <taxon>Actinomycetes</taxon>
        <taxon>Propionibacteriales</taxon>
        <taxon>Nocardioidaceae</taxon>
        <taxon>Nocardioides</taxon>
    </lineage>
</organism>
<evidence type="ECO:0000313" key="6">
    <source>
        <dbReference type="EMBL" id="MBM7508511.1"/>
    </source>
</evidence>
<keyword evidence="3" id="KW-0742">SOS response</keyword>
<comment type="caution">
    <text evidence="6">The sequence shown here is derived from an EMBL/GenBank/DDBJ whole genome shotgun (WGS) entry which is preliminary data.</text>
</comment>
<keyword evidence="7" id="KW-1185">Reference proteome</keyword>
<dbReference type="PANTHER" id="PTHR32182:SF0">
    <property type="entry name" value="DNA REPLICATION AND REPAIR PROTEIN RECF"/>
    <property type="match status" value="1"/>
</dbReference>
<dbReference type="Gene3D" id="3.40.1140.10">
    <property type="match status" value="1"/>
</dbReference>
<dbReference type="Pfam" id="PF13555">
    <property type="entry name" value="AAA_29"/>
    <property type="match status" value="1"/>
</dbReference>
<evidence type="ECO:0000313" key="7">
    <source>
        <dbReference type="Proteomes" id="UP000732378"/>
    </source>
</evidence>
<dbReference type="RefSeq" id="WP_193669607.1">
    <property type="nucleotide sequence ID" value="NZ_JACDTV010000009.1"/>
</dbReference>
<evidence type="ECO:0000256" key="5">
    <source>
        <dbReference type="SAM" id="MobiDB-lite"/>
    </source>
</evidence>
<sequence length="1178" mass="131563">MRVDIDTNLDREDTDLHVDEEAEPSLDLGVSATALRNGEQWRAERLQLCNWGGFDGHHEIDIDWATTLLTGGSGTGKSTIGDAWLALVQPGATHFNAASNPSKSRARGEGSRSNISYVRGHLDRKTTESGTKEIRKLRGANGAVWGGIAMTFLSTSGRRFTALKLMHIPPSARVDSDAPPKMFTIDGPVDLERLAAAAPERFNAIAVKSLLPGAQGHKKPGQFQDTIAAKLGIGGADANGAKYALRMLERIQSGEQVRNINDLFTKFVLDAPKTLADADKALSEWDKLEEAMEVLDLNRRKFEVLCDIRDLHAKVEAAQGDQRTFKDLGLDSESSPWALWCAREEERALDEAWDANRERRAALEEDLSAAQAVEKNTKIAHDTARRALDDYSRGELGVLRDDAARAEAALAETMSRRSALAARIAPLGPLPDDEASFNALRLQAQTEREAFAAAKKKLDDDKYAAISDKRNMEAAVETLRQDKESFGSRQGRVDPGMDMVRNQAAQIARMDPADLPYGAELIDIAEGQEEWREAIETILWPVSSCILINEEKLEEFSKAIDNAGLRGRINFEGVPLFEMSQARPDADRVGGKLVFKDSPFEGWLRDRLAKPDLNALCVRTPEELRSPDRTEVRVTLAGQTRRGKRGSAGKRNRRAIIGFSNELDLEAIDLEIAELEPLIEKAAARFDALDTEQNRLMRRHEASGALLHEDWANLDAAAAETKRDTLAKMLSDATTGDSKLAVLQLEAQTTEGEYFSARDLRSEVEKEQEDVEEDREKIRRRKDNTVTPRLERLDRAGLEVTEAQDELLRRFARGLDEHWSLLPKAHADLRQKLVAEQRTVNAQASEHEMALLGCFRHYLTQWGENHPSLEADLRCYPDFVAILEEIESYGLHQAEARFRKDLAHWSGQQLLRLHNAFDTSWDDITSRMYSINKLLEDLPFGVRHERLDIRVDRAQPAEVTDFRRDLKTLATRRTEELEQSEVMPYFESARVLLAKIRKPEDVRYKAVQGAPSRAALLDVRKHLNIEADRIDATGAVGGTYDTLGTQSGGESQELLAFILGAALRYQLGDSTSNRPSFAFVVLDEAFVKADPEFAGRSMEAWQKLGFQLLVAAPVDKFTALEPLAQRFLLTEKEEDERSYVTPIDREEAIRYAEAAAERGDHIGDPEDDPDEDAEDDPA</sequence>
<feature type="compositionally biased region" description="Acidic residues" evidence="5">
    <location>
        <begin position="1165"/>
        <end position="1178"/>
    </location>
</feature>